<evidence type="ECO:0000256" key="1">
    <source>
        <dbReference type="ARBA" id="ARBA00004141"/>
    </source>
</evidence>
<organism evidence="11 12">
    <name type="scientific">Diaphorina citri</name>
    <name type="common">Asian citrus psyllid</name>
    <dbReference type="NCBI Taxonomy" id="121845"/>
    <lineage>
        <taxon>Eukaryota</taxon>
        <taxon>Metazoa</taxon>
        <taxon>Ecdysozoa</taxon>
        <taxon>Arthropoda</taxon>
        <taxon>Hexapoda</taxon>
        <taxon>Insecta</taxon>
        <taxon>Pterygota</taxon>
        <taxon>Neoptera</taxon>
        <taxon>Paraneoptera</taxon>
        <taxon>Hemiptera</taxon>
        <taxon>Sternorrhyncha</taxon>
        <taxon>Psylloidea</taxon>
        <taxon>Psyllidae</taxon>
        <taxon>Diaphorininae</taxon>
        <taxon>Diaphorina</taxon>
    </lineage>
</organism>
<dbReference type="GO" id="GO:0005886">
    <property type="term" value="C:plasma membrane"/>
    <property type="evidence" value="ECO:0007669"/>
    <property type="project" value="TreeGrafter"/>
</dbReference>
<protein>
    <submittedName>
        <fullName evidence="12">Diuretic hormone receptor-like</fullName>
    </submittedName>
</protein>
<feature type="transmembrane region" description="Helical" evidence="9">
    <location>
        <begin position="187"/>
        <end position="208"/>
    </location>
</feature>
<dbReference type="InterPro" id="IPR000832">
    <property type="entry name" value="GPCR_2_secretin-like"/>
</dbReference>
<dbReference type="PaxDb" id="121845-A0A1S3D4C9"/>
<feature type="transmembrane region" description="Helical" evidence="9">
    <location>
        <begin position="243"/>
        <end position="260"/>
    </location>
</feature>
<dbReference type="PRINTS" id="PR01127">
    <property type="entry name" value="DIUHORMONER"/>
</dbReference>
<dbReference type="InterPro" id="IPR036445">
    <property type="entry name" value="GPCR_2_extracell_dom_sf"/>
</dbReference>
<accession>A0A1S3D4C9</accession>
<feature type="transmembrane region" description="Helical" evidence="9">
    <location>
        <begin position="357"/>
        <end position="376"/>
    </location>
</feature>
<keyword evidence="5 9" id="KW-0472">Membrane</keyword>
<dbReference type="PROSITE" id="PS00650">
    <property type="entry name" value="G_PROTEIN_RECEP_F2_2"/>
    <property type="match status" value="1"/>
</dbReference>
<feature type="transmembrane region" description="Helical" evidence="9">
    <location>
        <begin position="485"/>
        <end position="506"/>
    </location>
</feature>
<dbReference type="PANTHER" id="PTHR45620:SF15">
    <property type="entry name" value="DIURETIC HORMONE 44 RECEPTOR 1-RELATED"/>
    <property type="match status" value="1"/>
</dbReference>
<dbReference type="Gene3D" id="4.10.1240.10">
    <property type="entry name" value="GPCR, family 2, extracellular hormone receptor domain"/>
    <property type="match status" value="2"/>
</dbReference>
<dbReference type="InterPro" id="IPR002001">
    <property type="entry name" value="GPCR_2_diuretic_rcpt"/>
</dbReference>
<dbReference type="KEGG" id="dci:103511184"/>
<keyword evidence="2 9" id="KW-0812">Transmembrane</keyword>
<dbReference type="AlphaFoldDB" id="A0A1S3D4C9"/>
<feature type="transmembrane region" description="Helical" evidence="9">
    <location>
        <begin position="112"/>
        <end position="135"/>
    </location>
</feature>
<evidence type="ECO:0000256" key="3">
    <source>
        <dbReference type="ARBA" id="ARBA00022989"/>
    </source>
</evidence>
<keyword evidence="11" id="KW-1185">Reference proteome</keyword>
<feature type="transmembrane region" description="Helical" evidence="9">
    <location>
        <begin position="300"/>
        <end position="319"/>
    </location>
</feature>
<feature type="transmembrane region" description="Helical" evidence="9">
    <location>
        <begin position="47"/>
        <end position="65"/>
    </location>
</feature>
<feature type="domain" description="G-protein coupled receptors family 2 profile 2" evidence="10">
    <location>
        <begin position="185"/>
        <end position="507"/>
    </location>
</feature>
<reference evidence="12" key="1">
    <citation type="submission" date="2025-08" db="UniProtKB">
        <authorList>
            <consortium name="RefSeq"/>
        </authorList>
    </citation>
    <scope>IDENTIFICATION</scope>
</reference>
<evidence type="ECO:0000259" key="10">
    <source>
        <dbReference type="PROSITE" id="PS50261"/>
    </source>
</evidence>
<dbReference type="PRINTS" id="PR00249">
    <property type="entry name" value="GPCRSECRETIN"/>
</dbReference>
<dbReference type="GO" id="GO:0017046">
    <property type="term" value="F:peptide hormone binding"/>
    <property type="evidence" value="ECO:0007669"/>
    <property type="project" value="TreeGrafter"/>
</dbReference>
<evidence type="ECO:0000256" key="9">
    <source>
        <dbReference type="SAM" id="Phobius"/>
    </source>
</evidence>
<evidence type="ECO:0000256" key="5">
    <source>
        <dbReference type="ARBA" id="ARBA00023136"/>
    </source>
</evidence>
<dbReference type="GO" id="GO:0007188">
    <property type="term" value="P:adenylate cyclase-modulating G protein-coupled receptor signaling pathway"/>
    <property type="evidence" value="ECO:0007669"/>
    <property type="project" value="TreeGrafter"/>
</dbReference>
<feature type="transmembrane region" description="Helical" evidence="9">
    <location>
        <begin position="456"/>
        <end position="473"/>
    </location>
</feature>
<dbReference type="InterPro" id="IPR017981">
    <property type="entry name" value="GPCR_2-like_7TM"/>
</dbReference>
<evidence type="ECO:0000256" key="8">
    <source>
        <dbReference type="ARBA" id="ARBA00023224"/>
    </source>
</evidence>
<dbReference type="InterPro" id="IPR017983">
    <property type="entry name" value="GPCR_2_secretin-like_CS"/>
</dbReference>
<dbReference type="GeneID" id="103511184"/>
<dbReference type="SUPFAM" id="SSF111418">
    <property type="entry name" value="Hormone receptor domain"/>
    <property type="match status" value="3"/>
</dbReference>
<evidence type="ECO:0000256" key="2">
    <source>
        <dbReference type="ARBA" id="ARBA00022692"/>
    </source>
</evidence>
<dbReference type="GO" id="GO:0008036">
    <property type="term" value="F:diuretic hormone receptor activity"/>
    <property type="evidence" value="ECO:0007669"/>
    <property type="project" value="InterPro"/>
</dbReference>
<feature type="transmembrane region" description="Helical" evidence="9">
    <location>
        <begin position="411"/>
        <end position="436"/>
    </location>
</feature>
<evidence type="ECO:0000256" key="7">
    <source>
        <dbReference type="ARBA" id="ARBA00023180"/>
    </source>
</evidence>
<keyword evidence="6" id="KW-0675">Receptor</keyword>
<comment type="subcellular location">
    <subcellularLocation>
        <location evidence="1">Membrane</location>
        <topology evidence="1">Multi-pass membrane protein</topology>
    </subcellularLocation>
</comment>
<name>A0A1S3D4C9_DIACI</name>
<evidence type="ECO:0000313" key="11">
    <source>
        <dbReference type="Proteomes" id="UP000079169"/>
    </source>
</evidence>
<dbReference type="STRING" id="121845.A0A1S3D4C9"/>
<dbReference type="Pfam" id="PF00002">
    <property type="entry name" value="7tm_2"/>
    <property type="match status" value="2"/>
</dbReference>
<dbReference type="PANTHER" id="PTHR45620">
    <property type="entry name" value="PDF RECEPTOR-LIKE PROTEIN-RELATED"/>
    <property type="match status" value="1"/>
</dbReference>
<dbReference type="RefSeq" id="XP_008474124.2">
    <property type="nucleotide sequence ID" value="XM_008475902.2"/>
</dbReference>
<dbReference type="PROSITE" id="PS50261">
    <property type="entry name" value="G_PROTEIN_RECEP_F2_4"/>
    <property type="match status" value="1"/>
</dbReference>
<proteinExistence type="predicted"/>
<keyword evidence="8" id="KW-0807">Transducer</keyword>
<dbReference type="Proteomes" id="UP000079169">
    <property type="component" value="Unplaced"/>
</dbReference>
<keyword evidence="7" id="KW-0325">Glycoprotein</keyword>
<dbReference type="GO" id="GO:0008528">
    <property type="term" value="F:G protein-coupled peptide receptor activity"/>
    <property type="evidence" value="ECO:0007669"/>
    <property type="project" value="TreeGrafter"/>
</dbReference>
<gene>
    <name evidence="12" type="primary">LOC103511184</name>
</gene>
<keyword evidence="4" id="KW-0297">G-protein coupled receptor</keyword>
<evidence type="ECO:0000256" key="4">
    <source>
        <dbReference type="ARBA" id="ARBA00023040"/>
    </source>
</evidence>
<evidence type="ECO:0000256" key="6">
    <source>
        <dbReference type="ARBA" id="ARBA00023170"/>
    </source>
</evidence>
<dbReference type="InterPro" id="IPR050332">
    <property type="entry name" value="GPCR_2"/>
</dbReference>
<sequence length="556" mass="63705">MYVFEENASKWCNANGSWNSFANYSLCTDIKKTTQDLSEPGIEITTMIYSVGYTLSLIALLYKFYQNLSTQNASKWCNANGSWNSFANYSLCTDIKKTTQDLSEPGIEITTMIYSVGYTLSLIALIIAVWIFVYFNSLSYAPDPRENASKWCNANGSWNSFANYSLCTDIKKTTQDLSEPGIEITTMIYSVGYTLSLIALIIAVWIFVYFKDLRCLRNKIHTNLMCTYILADFMWILTMTVQMSVQSNFACVILYIFLHYCHLTNFFWMFVEAGCQELFISLYSMSFVETFTRENIKLRVYFLIGWGAPLVIVTVWAIAKTFAPSSDIQSQGMGDIGLRHCPWMTPHVYDWIYQAPAILVLFINCLFLIMIMWASLLSRITFAPSSDIQSQGMGDIGLRHCPWMTPHVYDWIYQAPAILVLFINCLFLIMIMWVLITKLRSANTVETQQYRKATKALVVLIPLLGITYILVIAGPTEGPYVSLYAHLRAILLSTQGFTVALFYCFLNTEVQNTLRHHLERWKEARNLGAGGRRYTCSRDWSPNTRTESIRLDDEWA</sequence>
<keyword evidence="3 9" id="KW-1133">Transmembrane helix</keyword>
<evidence type="ECO:0000313" key="12">
    <source>
        <dbReference type="RefSeq" id="XP_008474124.2"/>
    </source>
</evidence>
<dbReference type="GO" id="GO:0007166">
    <property type="term" value="P:cell surface receptor signaling pathway"/>
    <property type="evidence" value="ECO:0007669"/>
    <property type="project" value="InterPro"/>
</dbReference>
<dbReference type="Gene3D" id="1.20.1070.10">
    <property type="entry name" value="Rhodopsin 7-helix transmembrane proteins"/>
    <property type="match status" value="2"/>
</dbReference>